<reference evidence="2" key="1">
    <citation type="journal article" date="2021" name="Proc. Natl. Acad. Sci. U.S.A.">
        <title>A Catalog of Tens of Thousands of Viruses from Human Metagenomes Reveals Hidden Associations with Chronic Diseases.</title>
        <authorList>
            <person name="Tisza M.J."/>
            <person name="Buck C.B."/>
        </authorList>
    </citation>
    <scope>NUCLEOTIDE SEQUENCE</scope>
    <source>
        <strain evidence="2">CtXnn1</strain>
    </source>
</reference>
<dbReference type="EMBL" id="BK015108">
    <property type="protein sequence ID" value="DAD91228.1"/>
    <property type="molecule type" value="Genomic_DNA"/>
</dbReference>
<evidence type="ECO:0000256" key="1">
    <source>
        <dbReference type="SAM" id="MobiDB-lite"/>
    </source>
</evidence>
<dbReference type="InterPro" id="IPR007499">
    <property type="entry name" value="ERF_bacteria_virus"/>
</dbReference>
<evidence type="ECO:0000313" key="2">
    <source>
        <dbReference type="EMBL" id="DAD91228.1"/>
    </source>
</evidence>
<protein>
    <submittedName>
        <fullName evidence="2">ERF superfamily protein</fullName>
    </submittedName>
</protein>
<feature type="compositionally biased region" description="Basic and acidic residues" evidence="1">
    <location>
        <begin position="211"/>
        <end position="224"/>
    </location>
</feature>
<sequence length="224" mass="24840">MAEKKNIFETINAVMEEIGAVGKNSRNEKQNYMYRGVDDVMNALNPAFIKHKLFMVPEVVSQKREERQTANGKNTIYSVLSVKYTFYAEDGSSIYTIVPGEGMDSGDKASNKAMSSAFKYACFQVFCIPTEEMQDPDAETPPPSIPVYATDQMRDTFLAECKRIGKPAKAILKFIGAPSLAELTVKQFETAMMNFKKTPSAPTSPPANVPDKADEGLPRNEPTR</sequence>
<accession>A0A8S5N9U7</accession>
<feature type="region of interest" description="Disordered" evidence="1">
    <location>
        <begin position="196"/>
        <end position="224"/>
    </location>
</feature>
<proteinExistence type="predicted"/>
<organism evidence="2">
    <name type="scientific">Phage sp. ctXnn1</name>
    <dbReference type="NCBI Taxonomy" id="2826749"/>
    <lineage>
        <taxon>Viruses</taxon>
    </lineage>
</organism>
<name>A0A8S5N9U7_9VIRU</name>
<dbReference type="Pfam" id="PF04404">
    <property type="entry name" value="ERF"/>
    <property type="match status" value="1"/>
</dbReference>